<accession>A0ABY5ANL5</accession>
<name>A0ABY5ANL5_9CYAN</name>
<organism evidence="2 3">
    <name type="scientific">Phormidium yuhuli AB48</name>
    <dbReference type="NCBI Taxonomy" id="2940671"/>
    <lineage>
        <taxon>Bacteria</taxon>
        <taxon>Bacillati</taxon>
        <taxon>Cyanobacteriota</taxon>
        <taxon>Cyanophyceae</taxon>
        <taxon>Oscillatoriophycideae</taxon>
        <taxon>Oscillatoriales</taxon>
        <taxon>Oscillatoriaceae</taxon>
        <taxon>Phormidium</taxon>
        <taxon>Phormidium yuhuli</taxon>
    </lineage>
</organism>
<reference evidence="2" key="1">
    <citation type="submission" date="2022-06" db="EMBL/GenBank/DDBJ databases">
        <title>Genome sequence of Phormidium yuhuli AB48 isolated from an industrial photobioreactor environment.</title>
        <authorList>
            <person name="Qiu Y."/>
            <person name="Noonan A.J.C."/>
            <person name="Dofher K."/>
            <person name="Koch M."/>
            <person name="Kieft B."/>
            <person name="Lin X."/>
            <person name="Ziels R.M."/>
            <person name="Hallam S.J."/>
        </authorList>
    </citation>
    <scope>NUCLEOTIDE SEQUENCE</scope>
    <source>
        <strain evidence="2">AB48</strain>
    </source>
</reference>
<sequence>MATGNENFWLNVSRYPRYLITFIFGTFYVIYDWVKPLAKERPLFLGLVLTFMVALFMFMYFTLEAMLGISTVQF</sequence>
<protein>
    <submittedName>
        <fullName evidence="2">DUF751 family protein</fullName>
    </submittedName>
</protein>
<evidence type="ECO:0000256" key="1">
    <source>
        <dbReference type="SAM" id="Phobius"/>
    </source>
</evidence>
<gene>
    <name evidence="2" type="ORF">NEA10_13280</name>
</gene>
<evidence type="ECO:0000313" key="3">
    <source>
        <dbReference type="Proteomes" id="UP001056708"/>
    </source>
</evidence>
<proteinExistence type="predicted"/>
<dbReference type="Pfam" id="PF05421">
    <property type="entry name" value="DUF751"/>
    <property type="match status" value="1"/>
</dbReference>
<keyword evidence="3" id="KW-1185">Reference proteome</keyword>
<dbReference type="RefSeq" id="WP_252661064.1">
    <property type="nucleotide sequence ID" value="NZ_CP098611.1"/>
</dbReference>
<dbReference type="EMBL" id="CP098611">
    <property type="protein sequence ID" value="USR89829.1"/>
    <property type="molecule type" value="Genomic_DNA"/>
</dbReference>
<keyword evidence="1" id="KW-0472">Membrane</keyword>
<evidence type="ECO:0000313" key="2">
    <source>
        <dbReference type="EMBL" id="USR89829.1"/>
    </source>
</evidence>
<keyword evidence="1" id="KW-0812">Transmembrane</keyword>
<dbReference type="Proteomes" id="UP001056708">
    <property type="component" value="Chromosome"/>
</dbReference>
<feature type="transmembrane region" description="Helical" evidence="1">
    <location>
        <begin position="15"/>
        <end position="31"/>
    </location>
</feature>
<keyword evidence="1" id="KW-1133">Transmembrane helix</keyword>
<dbReference type="InterPro" id="IPR008470">
    <property type="entry name" value="Uncharacterised_Ycf33"/>
</dbReference>
<feature type="transmembrane region" description="Helical" evidence="1">
    <location>
        <begin position="43"/>
        <end position="63"/>
    </location>
</feature>